<gene>
    <name evidence="1" type="ORF">Vadar_029886</name>
</gene>
<organism evidence="1 2">
    <name type="scientific">Vaccinium darrowii</name>
    <dbReference type="NCBI Taxonomy" id="229202"/>
    <lineage>
        <taxon>Eukaryota</taxon>
        <taxon>Viridiplantae</taxon>
        <taxon>Streptophyta</taxon>
        <taxon>Embryophyta</taxon>
        <taxon>Tracheophyta</taxon>
        <taxon>Spermatophyta</taxon>
        <taxon>Magnoliopsida</taxon>
        <taxon>eudicotyledons</taxon>
        <taxon>Gunneridae</taxon>
        <taxon>Pentapetalae</taxon>
        <taxon>asterids</taxon>
        <taxon>Ericales</taxon>
        <taxon>Ericaceae</taxon>
        <taxon>Vaccinioideae</taxon>
        <taxon>Vaccinieae</taxon>
        <taxon>Vaccinium</taxon>
    </lineage>
</organism>
<reference evidence="1 2" key="1">
    <citation type="journal article" date="2021" name="Hortic Res">
        <title>High-quality reference genome and annotation aids understanding of berry development for evergreen blueberry (Vaccinium darrowii).</title>
        <authorList>
            <person name="Yu J."/>
            <person name="Hulse-Kemp A.M."/>
            <person name="Babiker E."/>
            <person name="Staton M."/>
        </authorList>
    </citation>
    <scope>NUCLEOTIDE SEQUENCE [LARGE SCALE GENOMIC DNA]</scope>
    <source>
        <strain evidence="2">cv. NJ 8807/NJ 8810</strain>
        <tissue evidence="1">Young leaf</tissue>
    </source>
</reference>
<accession>A0ACB7Z7C9</accession>
<comment type="caution">
    <text evidence="1">The sequence shown here is derived from an EMBL/GenBank/DDBJ whole genome shotgun (WGS) entry which is preliminary data.</text>
</comment>
<evidence type="ECO:0000313" key="2">
    <source>
        <dbReference type="Proteomes" id="UP000828048"/>
    </source>
</evidence>
<dbReference type="EMBL" id="CM037154">
    <property type="protein sequence ID" value="KAH7861719.1"/>
    <property type="molecule type" value="Genomic_DNA"/>
</dbReference>
<proteinExistence type="predicted"/>
<sequence>MMLQEVPDEIMCRAFPITLKGKPHSIGNFKELSKNFVSYFIAGQKYSKPSTYLLTVKQGVQLVKTVGAKSIAVISGSQLVVGQLNGEYETKEENIEKYLKLVRELVKGFQAFSISQVPREENVEVDQLVKLAMANESLIPNDVMMQYLEAPSIVKSVEEL</sequence>
<protein>
    <submittedName>
        <fullName evidence="1">Uncharacterized protein</fullName>
    </submittedName>
</protein>
<keyword evidence="2" id="KW-1185">Reference proteome</keyword>
<dbReference type="Proteomes" id="UP000828048">
    <property type="component" value="Chromosome 4"/>
</dbReference>
<evidence type="ECO:0000313" key="1">
    <source>
        <dbReference type="EMBL" id="KAH7861719.1"/>
    </source>
</evidence>
<name>A0ACB7Z7C9_9ERIC</name>